<dbReference type="EMBL" id="JAUSVS010000001">
    <property type="protein sequence ID" value="MDQ0462639.1"/>
    <property type="molecule type" value="Genomic_DNA"/>
</dbReference>
<evidence type="ECO:0008006" key="3">
    <source>
        <dbReference type="Google" id="ProtNLM"/>
    </source>
</evidence>
<evidence type="ECO:0000313" key="2">
    <source>
        <dbReference type="Proteomes" id="UP001228905"/>
    </source>
</evidence>
<dbReference type="RefSeq" id="WP_307345234.1">
    <property type="nucleotide sequence ID" value="NZ_JAUSVS010000001.1"/>
</dbReference>
<accession>A0ABU0IKU4</accession>
<keyword evidence="2" id="KW-1185">Reference proteome</keyword>
<reference evidence="1 2" key="1">
    <citation type="submission" date="2023-07" db="EMBL/GenBank/DDBJ databases">
        <title>Genomic Encyclopedia of Type Strains, Phase IV (KMG-IV): sequencing the most valuable type-strain genomes for metagenomic binning, comparative biology and taxonomic classification.</title>
        <authorList>
            <person name="Goeker M."/>
        </authorList>
    </citation>
    <scope>NUCLEOTIDE SEQUENCE [LARGE SCALE GENOMIC DNA]</scope>
    <source>
        <strain evidence="1 2">DSM 18695</strain>
    </source>
</reference>
<protein>
    <recommendedName>
        <fullName evidence="3">DUF5689 domain-containing protein</fullName>
    </recommendedName>
</protein>
<organism evidence="1 2">
    <name type="scientific">Caulobacter ginsengisoli</name>
    <dbReference type="NCBI Taxonomy" id="400775"/>
    <lineage>
        <taxon>Bacteria</taxon>
        <taxon>Pseudomonadati</taxon>
        <taxon>Pseudomonadota</taxon>
        <taxon>Alphaproteobacteria</taxon>
        <taxon>Caulobacterales</taxon>
        <taxon>Caulobacteraceae</taxon>
        <taxon>Caulobacter</taxon>
    </lineage>
</organism>
<gene>
    <name evidence="1" type="ORF">QO010_000387</name>
</gene>
<evidence type="ECO:0000313" key="1">
    <source>
        <dbReference type="EMBL" id="MDQ0462639.1"/>
    </source>
</evidence>
<sequence length="506" mass="52694">MILIEITAAVDAVGTLRTFYVSDGRFATAPTDTPANIAFDETLLDPGSIGISAFGDGRTGGGTRLALGEIRLANANGQYDAWLGYGFDGRGVTIRSGESGAYPGGFAATFAGTIETLTVSRTEVTVRLRDLQLVFDRPALASRYAGTNALPAGLEGTADDLKGQPKPRLYGKALNIPVPCVNTAKLTYQVSDGALASVERVYDRGAELSFAADYATSALLQAATVSGGTYATCLAEGYLRLGAAPAGTVSVDATQGATASARTAAQILRALAIAAGVDGAYISAADVTALEAANPATIGLWLSGDETFASAMDRVAGSVGAYYGFDPAGLLRMARLTAPSGLPVYDFQDLDILDIERRPARDGDLPAWSYTVRHSKLWAVQGSDLAGGVAPARRAVLASEYRAEKAEDPAVKTQYLLAAEETTDTLLTSAADAAVEAARRLALFKVHRDFFDVTVPVALLATPGLRVGAVVQLSNARFGLAGGRLFVVLGVKPELARNRATLTLWG</sequence>
<dbReference type="Proteomes" id="UP001228905">
    <property type="component" value="Unassembled WGS sequence"/>
</dbReference>
<comment type="caution">
    <text evidence="1">The sequence shown here is derived from an EMBL/GenBank/DDBJ whole genome shotgun (WGS) entry which is preliminary data.</text>
</comment>
<name>A0ABU0IKU4_9CAUL</name>
<proteinExistence type="predicted"/>